<keyword evidence="2 3" id="KW-0040">ANK repeat</keyword>
<dbReference type="Gene3D" id="3.30.460.90">
    <property type="match status" value="1"/>
</dbReference>
<keyword evidence="1" id="KW-0677">Repeat</keyword>
<evidence type="ECO:0000256" key="3">
    <source>
        <dbReference type="PROSITE-ProRule" id="PRU00023"/>
    </source>
</evidence>
<dbReference type="Pfam" id="PF13857">
    <property type="entry name" value="Ank_5"/>
    <property type="match status" value="1"/>
</dbReference>
<comment type="caution">
    <text evidence="4">The sequence shown here is derived from an EMBL/GenBank/DDBJ whole genome shotgun (WGS) entry which is preliminary data.</text>
</comment>
<dbReference type="PROSITE" id="PS50088">
    <property type="entry name" value="ANK_REPEAT"/>
    <property type="match status" value="3"/>
</dbReference>
<reference evidence="4 5" key="1">
    <citation type="submission" date="2024-11" db="EMBL/GenBank/DDBJ databases">
        <title>Chromosome-level genome assembly of the freshwater bivalve Anodonta woodiana.</title>
        <authorList>
            <person name="Chen X."/>
        </authorList>
    </citation>
    <scope>NUCLEOTIDE SEQUENCE [LARGE SCALE GENOMIC DNA]</scope>
    <source>
        <strain evidence="4">MN2024</strain>
        <tissue evidence="4">Gills</tissue>
    </source>
</reference>
<evidence type="ECO:0000256" key="2">
    <source>
        <dbReference type="ARBA" id="ARBA00023043"/>
    </source>
</evidence>
<sequence>MASICRDNEKKELAVELFSAILQDDDKRVLELLKMKADPNYIVDDLINGRTTSIHSAVRRNNHDIVKHLLEFGADVNMVDEDGDTPLFSSLIVSCSQSIRELLYKYGADRNIRNIAGKSPLMKMFENRQLYNYKFDYTTLVDLLSHCDDLHQKDAHGQSLVHCVAFVHPEEKQGYIDTDMHHCRDYLQWLSARGVPIGLLDADGQTPLHKAASSCCFEAVQFFIASGCDPTTKDFQGKTVLHCLGFNPHRVGFKQILELLLREGCNIDEADCMGRTLLHYVTTSNETCRSSVDAVLQMKANPSLPDKCGLNSLHFCVLPSVFTEYNEEEEDETKKTSVSDVVERLVKHGVDINSRDYDGFTPLHYAVRQKKLEIIKTLILLGSDANIRTKTGETAVHRSTINAEILEVVLQTIYGLGKTVDLNAYDMFGSTPLHWAVNFVMTGSVRILLENNCEQCVDGCGRTPTDLACFLRLTCLYEDLGILYQRNMYPMQDAVCVSYRREQVYDFVKRLLDISTESSSNSDSDQNVFDNADLQQEIDQESRSEDSCDGDQWNEGSIYVESIESDKCPGKDDMFVDCPLLQTIYNEDNDILLLPWQIHLIDHKESLSKYVHMILDSRDMGLESETQENIDIASQITDLITTTAEEVGRRHPLLKCEVRSAGSRNEGTKVGYQNEFDFSWILNNFNDAFIPEESPQFPPEYVRLHLKDGVENDGAFMQYVDSGKILDGRKVIRALYAAINSVLLEQKNGCSARYIYLRKFLNINKGSIDKLSVRWVGGYLYKDVLIDIDIVPVIIPSDWTPTQINVDSRLLNEQKLKCSFAVVLKTPDARFVRDWHTFLRIDVAHLEALIIKNVPVPVRKGYILVKALVDTLYMPQVYDKDKADFYIKRFLTTYMLKTCFLHELEEAMSFSDVCVSNDEDPKRVAVDWAVKIVDHLEKSLEECVLPSFFAPDVNLLVNNSRMIVNDSYVIEAECSCLKHLLTVGASDITAK</sequence>
<evidence type="ECO:0000313" key="4">
    <source>
        <dbReference type="EMBL" id="KAL3885822.1"/>
    </source>
</evidence>
<dbReference type="Gene3D" id="1.25.40.20">
    <property type="entry name" value="Ankyrin repeat-containing domain"/>
    <property type="match status" value="3"/>
</dbReference>
<feature type="repeat" description="ANK" evidence="3">
    <location>
        <begin position="49"/>
        <end position="81"/>
    </location>
</feature>
<proteinExistence type="predicted"/>
<accession>A0ABD3XIB3</accession>
<dbReference type="Gene3D" id="1.10.1410.40">
    <property type="match status" value="1"/>
</dbReference>
<gene>
    <name evidence="4" type="ORF">ACJMK2_025858</name>
</gene>
<dbReference type="SMART" id="SM01265">
    <property type="entry name" value="Mab-21"/>
    <property type="match status" value="1"/>
</dbReference>
<dbReference type="InterPro" id="IPR024810">
    <property type="entry name" value="MAB21L/cGLR"/>
</dbReference>
<feature type="repeat" description="ANK" evidence="3">
    <location>
        <begin position="203"/>
        <end position="235"/>
    </location>
</feature>
<dbReference type="PANTHER" id="PTHR24171">
    <property type="entry name" value="ANKYRIN REPEAT DOMAIN-CONTAINING PROTEIN 39-RELATED"/>
    <property type="match status" value="1"/>
</dbReference>
<dbReference type="PROSITE" id="PS50297">
    <property type="entry name" value="ANK_REP_REGION"/>
    <property type="match status" value="3"/>
</dbReference>
<keyword evidence="5" id="KW-1185">Reference proteome</keyword>
<dbReference type="InterPro" id="IPR002110">
    <property type="entry name" value="Ankyrin_rpt"/>
</dbReference>
<dbReference type="AlphaFoldDB" id="A0ABD3XIB3"/>
<protein>
    <submittedName>
        <fullName evidence="4">Uncharacterized protein</fullName>
    </submittedName>
</protein>
<dbReference type="SUPFAM" id="SSF48403">
    <property type="entry name" value="Ankyrin repeat"/>
    <property type="match status" value="2"/>
</dbReference>
<dbReference type="SMART" id="SM00248">
    <property type="entry name" value="ANK"/>
    <property type="match status" value="10"/>
</dbReference>
<dbReference type="InterPro" id="IPR036770">
    <property type="entry name" value="Ankyrin_rpt-contain_sf"/>
</dbReference>
<organism evidence="4 5">
    <name type="scientific">Sinanodonta woodiana</name>
    <name type="common">Chinese pond mussel</name>
    <name type="synonym">Anodonta woodiana</name>
    <dbReference type="NCBI Taxonomy" id="1069815"/>
    <lineage>
        <taxon>Eukaryota</taxon>
        <taxon>Metazoa</taxon>
        <taxon>Spiralia</taxon>
        <taxon>Lophotrochozoa</taxon>
        <taxon>Mollusca</taxon>
        <taxon>Bivalvia</taxon>
        <taxon>Autobranchia</taxon>
        <taxon>Heteroconchia</taxon>
        <taxon>Palaeoheterodonta</taxon>
        <taxon>Unionida</taxon>
        <taxon>Unionoidea</taxon>
        <taxon>Unionidae</taxon>
        <taxon>Unioninae</taxon>
        <taxon>Sinanodonta</taxon>
    </lineage>
</organism>
<evidence type="ECO:0000313" key="5">
    <source>
        <dbReference type="Proteomes" id="UP001634394"/>
    </source>
</evidence>
<feature type="repeat" description="ANK" evidence="3">
    <location>
        <begin position="358"/>
        <end position="390"/>
    </location>
</feature>
<dbReference type="PANTHER" id="PTHR24171:SF8">
    <property type="entry name" value="BRCA1-ASSOCIATED RING DOMAIN PROTEIN 1"/>
    <property type="match status" value="1"/>
</dbReference>
<evidence type="ECO:0000256" key="1">
    <source>
        <dbReference type="ARBA" id="ARBA00022737"/>
    </source>
</evidence>
<name>A0ABD3XIB3_SINWO</name>
<dbReference type="EMBL" id="JBJQND010000002">
    <property type="protein sequence ID" value="KAL3885822.1"/>
    <property type="molecule type" value="Genomic_DNA"/>
</dbReference>
<dbReference type="Pfam" id="PF12796">
    <property type="entry name" value="Ank_2"/>
    <property type="match status" value="2"/>
</dbReference>
<dbReference type="Proteomes" id="UP001634394">
    <property type="component" value="Unassembled WGS sequence"/>
</dbReference>